<keyword evidence="2" id="KW-0560">Oxidoreductase</keyword>
<feature type="non-terminal residue" evidence="4">
    <location>
        <position position="1"/>
    </location>
</feature>
<proteinExistence type="predicted"/>
<accession>A0A382IRH6</accession>
<dbReference type="GO" id="GO:0003960">
    <property type="term" value="F:quinone reductase (NADPH) activity"/>
    <property type="evidence" value="ECO:0007669"/>
    <property type="project" value="TreeGrafter"/>
</dbReference>
<dbReference type="Gene3D" id="3.90.180.10">
    <property type="entry name" value="Medium-chain alcohol dehydrogenases, catalytic domain"/>
    <property type="match status" value="1"/>
</dbReference>
<name>A0A382IRH6_9ZZZZ</name>
<dbReference type="InterPro" id="IPR013154">
    <property type="entry name" value="ADH-like_N"/>
</dbReference>
<dbReference type="PANTHER" id="PTHR48106:SF13">
    <property type="entry name" value="QUINONE OXIDOREDUCTASE-RELATED"/>
    <property type="match status" value="1"/>
</dbReference>
<dbReference type="InterPro" id="IPR013149">
    <property type="entry name" value="ADH-like_C"/>
</dbReference>
<dbReference type="Pfam" id="PF00107">
    <property type="entry name" value="ADH_zinc_N"/>
    <property type="match status" value="1"/>
</dbReference>
<evidence type="ECO:0000256" key="2">
    <source>
        <dbReference type="ARBA" id="ARBA00023002"/>
    </source>
</evidence>
<evidence type="ECO:0000256" key="1">
    <source>
        <dbReference type="ARBA" id="ARBA00022857"/>
    </source>
</evidence>
<dbReference type="Pfam" id="PF08240">
    <property type="entry name" value="ADH_N"/>
    <property type="match status" value="1"/>
</dbReference>
<dbReference type="AlphaFoldDB" id="A0A382IRH6"/>
<protein>
    <recommendedName>
        <fullName evidence="3">Enoyl reductase (ER) domain-containing protein</fullName>
    </recommendedName>
</protein>
<dbReference type="EMBL" id="UINC01069218">
    <property type="protein sequence ID" value="SVC02424.1"/>
    <property type="molecule type" value="Genomic_DNA"/>
</dbReference>
<feature type="domain" description="Enoyl reductase (ER)" evidence="3">
    <location>
        <begin position="2"/>
        <end position="283"/>
    </location>
</feature>
<dbReference type="PANTHER" id="PTHR48106">
    <property type="entry name" value="QUINONE OXIDOREDUCTASE PIG3-RELATED"/>
    <property type="match status" value="1"/>
</dbReference>
<dbReference type="GO" id="GO:0035925">
    <property type="term" value="F:mRNA 3'-UTR AU-rich region binding"/>
    <property type="evidence" value="ECO:0007669"/>
    <property type="project" value="TreeGrafter"/>
</dbReference>
<dbReference type="InterPro" id="IPR011032">
    <property type="entry name" value="GroES-like_sf"/>
</dbReference>
<dbReference type="GO" id="GO:0005829">
    <property type="term" value="C:cytosol"/>
    <property type="evidence" value="ECO:0007669"/>
    <property type="project" value="TreeGrafter"/>
</dbReference>
<evidence type="ECO:0000259" key="3">
    <source>
        <dbReference type="SMART" id="SM00829"/>
    </source>
</evidence>
<gene>
    <name evidence="4" type="ORF">METZ01_LOCUS255278</name>
</gene>
<dbReference type="InterPro" id="IPR020843">
    <property type="entry name" value="ER"/>
</dbReference>
<dbReference type="Gene3D" id="3.40.50.720">
    <property type="entry name" value="NAD(P)-binding Rossmann-like Domain"/>
    <property type="match status" value="1"/>
</dbReference>
<sequence>CNWADTQVRSGIYPHPYNFPVIPGLEVSGTVLGLGAGVDHLVVGDRVTALPNMGGYAEKCVADASLVAKLPDTIGLDVGAAFPVQALTAFHMLHTIYNLKKSDVVLVHAAGGGVGLLVIQMAVKAEARVIGTVGTEGKEKKPLQYGAERIVNLNQEDFVAVVNRMTYDRGVDLVIDSLGGETLDRSFDAVKILGHVINIGEAQGKPLDNIRDRVLLTSSSFTRFSISHVMPNPLLWQRGTDFVLEALADNWLDIPIVQKVPFDDVCDMHRQIEDRQVAGKLLLAVHG</sequence>
<dbReference type="SUPFAM" id="SSF50129">
    <property type="entry name" value="GroES-like"/>
    <property type="match status" value="1"/>
</dbReference>
<keyword evidence="1" id="KW-0521">NADP</keyword>
<reference evidence="4" key="1">
    <citation type="submission" date="2018-05" db="EMBL/GenBank/DDBJ databases">
        <authorList>
            <person name="Lanie J.A."/>
            <person name="Ng W.-L."/>
            <person name="Kazmierczak K.M."/>
            <person name="Andrzejewski T.M."/>
            <person name="Davidsen T.M."/>
            <person name="Wayne K.J."/>
            <person name="Tettelin H."/>
            <person name="Glass J.I."/>
            <person name="Rusch D."/>
            <person name="Podicherti R."/>
            <person name="Tsui H.-C.T."/>
            <person name="Winkler M.E."/>
        </authorList>
    </citation>
    <scope>NUCLEOTIDE SEQUENCE</scope>
</reference>
<dbReference type="GO" id="GO:0070402">
    <property type="term" value="F:NADPH binding"/>
    <property type="evidence" value="ECO:0007669"/>
    <property type="project" value="TreeGrafter"/>
</dbReference>
<dbReference type="InterPro" id="IPR036291">
    <property type="entry name" value="NAD(P)-bd_dom_sf"/>
</dbReference>
<dbReference type="SMART" id="SM00829">
    <property type="entry name" value="PKS_ER"/>
    <property type="match status" value="1"/>
</dbReference>
<evidence type="ECO:0000313" key="4">
    <source>
        <dbReference type="EMBL" id="SVC02424.1"/>
    </source>
</evidence>
<dbReference type="SUPFAM" id="SSF51735">
    <property type="entry name" value="NAD(P)-binding Rossmann-fold domains"/>
    <property type="match status" value="1"/>
</dbReference>
<organism evidence="4">
    <name type="scientific">marine metagenome</name>
    <dbReference type="NCBI Taxonomy" id="408172"/>
    <lineage>
        <taxon>unclassified sequences</taxon>
        <taxon>metagenomes</taxon>
        <taxon>ecological metagenomes</taxon>
    </lineage>
</organism>